<accession>A0A820UYM6</accession>
<dbReference type="GO" id="GO:0030833">
    <property type="term" value="P:regulation of actin filament polymerization"/>
    <property type="evidence" value="ECO:0007669"/>
    <property type="project" value="InterPro"/>
</dbReference>
<keyword evidence="2" id="KW-1185">Reference proteome</keyword>
<dbReference type="Proteomes" id="UP000663866">
    <property type="component" value="Unassembled WGS sequence"/>
</dbReference>
<protein>
    <submittedName>
        <fullName evidence="1">Uncharacterized protein</fullName>
    </submittedName>
</protein>
<dbReference type="PANTHER" id="PTHR12195">
    <property type="entry name" value="CYTOPLASMIC FMR1-INTERACTING PROTEIN-RELATED"/>
    <property type="match status" value="1"/>
</dbReference>
<dbReference type="AlphaFoldDB" id="A0A820UYM6"/>
<organism evidence="1 2">
    <name type="scientific">Rotaria magnacalcarata</name>
    <dbReference type="NCBI Taxonomy" id="392030"/>
    <lineage>
        <taxon>Eukaryota</taxon>
        <taxon>Metazoa</taxon>
        <taxon>Spiralia</taxon>
        <taxon>Gnathifera</taxon>
        <taxon>Rotifera</taxon>
        <taxon>Eurotatoria</taxon>
        <taxon>Bdelloidea</taxon>
        <taxon>Philodinida</taxon>
        <taxon>Philodinidae</taxon>
        <taxon>Rotaria</taxon>
    </lineage>
</organism>
<dbReference type="Pfam" id="PF05994">
    <property type="entry name" value="FragX_IP"/>
    <property type="match status" value="1"/>
</dbReference>
<evidence type="ECO:0000313" key="2">
    <source>
        <dbReference type="Proteomes" id="UP000663866"/>
    </source>
</evidence>
<name>A0A820UYM6_9BILA</name>
<proteinExistence type="predicted"/>
<dbReference type="InterPro" id="IPR008081">
    <property type="entry name" value="Cytoplasmic_FMR1-int"/>
</dbReference>
<evidence type="ECO:0000313" key="1">
    <source>
        <dbReference type="EMBL" id="CAF4492461.1"/>
    </source>
</evidence>
<feature type="non-terminal residue" evidence="1">
    <location>
        <position position="174"/>
    </location>
</feature>
<comment type="caution">
    <text evidence="1">The sequence shown here is derived from an EMBL/GenBank/DDBJ whole genome shotgun (WGS) entry which is preliminary data.</text>
</comment>
<dbReference type="GO" id="GO:0031267">
    <property type="term" value="F:small GTPase binding"/>
    <property type="evidence" value="ECO:0007669"/>
    <property type="project" value="InterPro"/>
</dbReference>
<sequence>MFYINIFLDYNHLSLIDQFHKQSFFWDYLLNFDATLKQCGDLSQLWYREFYLELTMGRKIQFPIEMSMPWILADHILESIKQPMIEYVFYPMDLYNDAAMHALLVFRKQFLYDEIEAEVNLCFDQLVFKLSDKIFTHFKSLAAWQVFYFYKVKDNRIIVCLACYLTKDIVRNVI</sequence>
<dbReference type="PRINTS" id="PR01698">
    <property type="entry name" value="CYTOFMRPINTP"/>
</dbReference>
<reference evidence="1" key="1">
    <citation type="submission" date="2021-02" db="EMBL/GenBank/DDBJ databases">
        <authorList>
            <person name="Nowell W R."/>
        </authorList>
    </citation>
    <scope>NUCLEOTIDE SEQUENCE</scope>
</reference>
<dbReference type="EMBL" id="CAJOBG010052156">
    <property type="protein sequence ID" value="CAF4492461.1"/>
    <property type="molecule type" value="Genomic_DNA"/>
</dbReference>
<gene>
    <name evidence="1" type="ORF">OVN521_LOCUS40284</name>
</gene>